<evidence type="ECO:0000313" key="3">
    <source>
        <dbReference type="Proteomes" id="UP001370758"/>
    </source>
</evidence>
<name>A0AAV9W5N8_9PEZI</name>
<feature type="domain" description="F-box" evidence="1">
    <location>
        <begin position="18"/>
        <end position="76"/>
    </location>
</feature>
<dbReference type="InterPro" id="IPR001810">
    <property type="entry name" value="F-box_dom"/>
</dbReference>
<gene>
    <name evidence="2" type="ORF">TWF481_007894</name>
</gene>
<dbReference type="CDD" id="cd09917">
    <property type="entry name" value="F-box_SF"/>
    <property type="match status" value="1"/>
</dbReference>
<sequence length="370" mass="41895">MASNMIPPTASPGALIQTSPFLNIPQDILVIILKHLSYIDLIALSLTTKGLRYVSPPDTHESKPEKYCIRRIYRSLLPPRTNAGTCSYCSHPLCPPTCSPAIILDAETGIFYPSRLFPTEASAAPTSDFPETINCGAHFPETPPQEWDNTPTSTSPTYKTIWCDHHRCPPHLLSENFHKPNPSTGAYRLYHDYLSQPWTTVRTSLTKYHSYTQYGCPVSRHYGLQRTNPQPPTFHRHQITHFDILCIHCRNSIGYTAGRRPWEDRTCRCPHRWCRCGQPCIKVILVKAFDVSFANGRKRELYLGLAVEMDTKTINWTEYIKLARPEGLTAQLEIIYNEEEGFEDEGGGVYADCEVCGAARARDWEVDTGC</sequence>
<dbReference type="PROSITE" id="PS50181">
    <property type="entry name" value="FBOX"/>
    <property type="match status" value="1"/>
</dbReference>
<accession>A0AAV9W5N8</accession>
<evidence type="ECO:0000259" key="1">
    <source>
        <dbReference type="PROSITE" id="PS50181"/>
    </source>
</evidence>
<dbReference type="AlphaFoldDB" id="A0AAV9W5N8"/>
<dbReference type="SUPFAM" id="SSF81383">
    <property type="entry name" value="F-box domain"/>
    <property type="match status" value="1"/>
</dbReference>
<dbReference type="Pfam" id="PF00646">
    <property type="entry name" value="F-box"/>
    <property type="match status" value="1"/>
</dbReference>
<organism evidence="2 3">
    <name type="scientific">Arthrobotrys musiformis</name>
    <dbReference type="NCBI Taxonomy" id="47236"/>
    <lineage>
        <taxon>Eukaryota</taxon>
        <taxon>Fungi</taxon>
        <taxon>Dikarya</taxon>
        <taxon>Ascomycota</taxon>
        <taxon>Pezizomycotina</taxon>
        <taxon>Orbiliomycetes</taxon>
        <taxon>Orbiliales</taxon>
        <taxon>Orbiliaceae</taxon>
        <taxon>Arthrobotrys</taxon>
    </lineage>
</organism>
<dbReference type="InterPro" id="IPR036047">
    <property type="entry name" value="F-box-like_dom_sf"/>
</dbReference>
<reference evidence="2 3" key="1">
    <citation type="submission" date="2023-08" db="EMBL/GenBank/DDBJ databases">
        <authorList>
            <person name="Palmer J.M."/>
        </authorList>
    </citation>
    <scope>NUCLEOTIDE SEQUENCE [LARGE SCALE GENOMIC DNA]</scope>
    <source>
        <strain evidence="2 3">TWF481</strain>
    </source>
</reference>
<dbReference type="EMBL" id="JAVHJL010000005">
    <property type="protein sequence ID" value="KAK6502853.1"/>
    <property type="molecule type" value="Genomic_DNA"/>
</dbReference>
<evidence type="ECO:0000313" key="2">
    <source>
        <dbReference type="EMBL" id="KAK6502853.1"/>
    </source>
</evidence>
<proteinExistence type="predicted"/>
<protein>
    <recommendedName>
        <fullName evidence="1">F-box domain-containing protein</fullName>
    </recommendedName>
</protein>
<keyword evidence="3" id="KW-1185">Reference proteome</keyword>
<comment type="caution">
    <text evidence="2">The sequence shown here is derived from an EMBL/GenBank/DDBJ whole genome shotgun (WGS) entry which is preliminary data.</text>
</comment>
<dbReference type="Proteomes" id="UP001370758">
    <property type="component" value="Unassembled WGS sequence"/>
</dbReference>